<feature type="region of interest" description="Disordered" evidence="1">
    <location>
        <begin position="1"/>
        <end position="70"/>
    </location>
</feature>
<organism evidence="2">
    <name type="scientific">uncultured Rubrobacteraceae bacterium</name>
    <dbReference type="NCBI Taxonomy" id="349277"/>
    <lineage>
        <taxon>Bacteria</taxon>
        <taxon>Bacillati</taxon>
        <taxon>Actinomycetota</taxon>
        <taxon>Rubrobacteria</taxon>
        <taxon>Rubrobacterales</taxon>
        <taxon>Rubrobacteraceae</taxon>
        <taxon>environmental samples</taxon>
    </lineage>
</organism>
<dbReference type="AlphaFoldDB" id="A0A6J4Q6Y8"/>
<protein>
    <submittedName>
        <fullName evidence="2">Uncharacterized protein</fullName>
    </submittedName>
</protein>
<evidence type="ECO:0000256" key="1">
    <source>
        <dbReference type="SAM" id="MobiDB-lite"/>
    </source>
</evidence>
<name>A0A6J4Q6Y8_9ACTN</name>
<proteinExistence type="predicted"/>
<sequence length="81" mass="8303">MGIEHATVGRRVGPREDDDLAPEPVGPADELVGVGEVAPSRSGRPWPSGRGEGHAHGRRGAPAGGGFAGCDQIQKAAERLL</sequence>
<reference evidence="2" key="1">
    <citation type="submission" date="2020-02" db="EMBL/GenBank/DDBJ databases">
        <authorList>
            <person name="Meier V. D."/>
        </authorList>
    </citation>
    <scope>NUCLEOTIDE SEQUENCE</scope>
    <source>
        <strain evidence="2">AVDCRST_MAG55</strain>
    </source>
</reference>
<dbReference type="EMBL" id="CADCUZ010000123">
    <property type="protein sequence ID" value="CAA9429638.1"/>
    <property type="molecule type" value="Genomic_DNA"/>
</dbReference>
<accession>A0A6J4Q6Y8</accession>
<evidence type="ECO:0000313" key="2">
    <source>
        <dbReference type="EMBL" id="CAA9429638.1"/>
    </source>
</evidence>
<gene>
    <name evidence="2" type="ORF">AVDCRST_MAG55-2562</name>
</gene>